<sequence>MNERVSALDASLLYLDHPTTPMHVGSVAIFRTPDEGFDHDRLVEIIAQRIALVPRYRQRIRQVPFGIARPVWVDDSHFDLSYHVRRSALPRPGSREQLNELVGRLMGRALDKERPLWEMYLIEGLADDHFALVTKTHQALVDGLAAIDLMQVIMDSDPGRRAPTGGKWAAQAEPSAVELVSSALTESIVHPAVALEAVKGAASQVLSLAGDIGGRALGIATSALSLATPATTTPLNVEIGSSRRLATVDYGLDDFRALHRALDCSVNDVMLCTLTGALRTWLLGRGASVSSRSHLRAVVPFSTADAGSPVSAFLVDLPTGEPDPIVRLRRINYETSQLKDVAQLLGAEAIINAAGFGPPTLHALGARLASRLSSRVYNLAITNVPGPQDALYLAGSRLMATYPVMPLTKNQAISIGMTSYDGRVFVAINADFDSVPDLPDLVDGLGEALEELKQAVKALGGRRGRAAKPAKR</sequence>
<keyword evidence="7" id="KW-0012">Acyltransferase</keyword>
<dbReference type="NCBIfam" id="TIGR02946">
    <property type="entry name" value="acyl_WS_DGAT"/>
    <property type="match status" value="1"/>
</dbReference>
<dbReference type="EMBL" id="CAFBPD010000015">
    <property type="protein sequence ID" value="CAB4998267.1"/>
    <property type="molecule type" value="Genomic_DNA"/>
</dbReference>
<comment type="pathway">
    <text evidence="2">Lipid metabolism.</text>
</comment>
<organism evidence="11">
    <name type="scientific">freshwater metagenome</name>
    <dbReference type="NCBI Taxonomy" id="449393"/>
    <lineage>
        <taxon>unclassified sequences</taxon>
        <taxon>metagenomes</taxon>
        <taxon>ecological metagenomes</taxon>
    </lineage>
</organism>
<dbReference type="GO" id="GO:0004144">
    <property type="term" value="F:diacylglycerol O-acyltransferase activity"/>
    <property type="evidence" value="ECO:0007669"/>
    <property type="project" value="UniProtKB-EC"/>
</dbReference>
<dbReference type="GO" id="GO:0001666">
    <property type="term" value="P:response to hypoxia"/>
    <property type="evidence" value="ECO:0007669"/>
    <property type="project" value="TreeGrafter"/>
</dbReference>
<gene>
    <name evidence="11" type="ORF">UFOPK2786_00137</name>
    <name evidence="12" type="ORF">UFOPK3957_00508</name>
    <name evidence="13" type="ORF">UFOPK4061_00145</name>
</gene>
<dbReference type="GO" id="GO:0019432">
    <property type="term" value="P:triglyceride biosynthetic process"/>
    <property type="evidence" value="ECO:0007669"/>
    <property type="project" value="UniProtKB-UniPathway"/>
</dbReference>
<comment type="pathway">
    <text evidence="1">Glycerolipid metabolism; triacylglycerol biosynthesis.</text>
</comment>
<evidence type="ECO:0000256" key="1">
    <source>
        <dbReference type="ARBA" id="ARBA00004771"/>
    </source>
</evidence>
<dbReference type="GO" id="GO:0005886">
    <property type="term" value="C:plasma membrane"/>
    <property type="evidence" value="ECO:0007669"/>
    <property type="project" value="TreeGrafter"/>
</dbReference>
<dbReference type="PANTHER" id="PTHR31650:SF1">
    <property type="entry name" value="WAX ESTER SYNTHASE_DIACYLGLYCEROL ACYLTRANSFERASE 4-RELATED"/>
    <property type="match status" value="1"/>
</dbReference>
<dbReference type="InterPro" id="IPR045034">
    <property type="entry name" value="O-acyltransferase_WSD1-like"/>
</dbReference>
<keyword evidence="4" id="KW-0444">Lipid biosynthesis</keyword>
<reference evidence="11" key="1">
    <citation type="submission" date="2020-05" db="EMBL/GenBank/DDBJ databases">
        <authorList>
            <person name="Chiriac C."/>
            <person name="Salcher M."/>
            <person name="Ghai R."/>
            <person name="Kavagutti S V."/>
        </authorList>
    </citation>
    <scope>NUCLEOTIDE SEQUENCE</scope>
</reference>
<evidence type="ECO:0000313" key="13">
    <source>
        <dbReference type="EMBL" id="CAB4998267.1"/>
    </source>
</evidence>
<evidence type="ECO:0000256" key="3">
    <source>
        <dbReference type="ARBA" id="ARBA00013244"/>
    </source>
</evidence>
<dbReference type="InterPro" id="IPR014292">
    <property type="entry name" value="Acyl_transf_WS/DGAT"/>
</dbReference>
<evidence type="ECO:0000256" key="4">
    <source>
        <dbReference type="ARBA" id="ARBA00022516"/>
    </source>
</evidence>
<keyword evidence="6" id="KW-0443">Lipid metabolism</keyword>
<keyword evidence="5" id="KW-0808">Transferase</keyword>
<comment type="catalytic activity">
    <reaction evidence="8">
        <text>an acyl-CoA + a 1,2-diacyl-sn-glycerol = a triacyl-sn-glycerol + CoA</text>
        <dbReference type="Rhea" id="RHEA:10868"/>
        <dbReference type="ChEBI" id="CHEBI:17815"/>
        <dbReference type="ChEBI" id="CHEBI:57287"/>
        <dbReference type="ChEBI" id="CHEBI:58342"/>
        <dbReference type="ChEBI" id="CHEBI:64615"/>
        <dbReference type="EC" id="2.3.1.20"/>
    </reaction>
</comment>
<evidence type="ECO:0000256" key="8">
    <source>
        <dbReference type="ARBA" id="ARBA00048109"/>
    </source>
</evidence>
<evidence type="ECO:0000313" key="12">
    <source>
        <dbReference type="EMBL" id="CAB4981775.1"/>
    </source>
</evidence>
<dbReference type="GO" id="GO:0071731">
    <property type="term" value="P:response to nitric oxide"/>
    <property type="evidence" value="ECO:0007669"/>
    <property type="project" value="TreeGrafter"/>
</dbReference>
<dbReference type="EMBL" id="CAFBOM010000063">
    <property type="protein sequence ID" value="CAB4981775.1"/>
    <property type="molecule type" value="Genomic_DNA"/>
</dbReference>
<dbReference type="Pfam" id="PF06974">
    <property type="entry name" value="WS_DGAT_C"/>
    <property type="match status" value="1"/>
</dbReference>
<evidence type="ECO:0000259" key="10">
    <source>
        <dbReference type="Pfam" id="PF06974"/>
    </source>
</evidence>
<evidence type="ECO:0000256" key="2">
    <source>
        <dbReference type="ARBA" id="ARBA00005189"/>
    </source>
</evidence>
<dbReference type="AlphaFoldDB" id="A0A6J6S604"/>
<dbReference type="Pfam" id="PF03007">
    <property type="entry name" value="WS_DGAT_cat"/>
    <property type="match status" value="1"/>
</dbReference>
<dbReference type="SUPFAM" id="SSF52777">
    <property type="entry name" value="CoA-dependent acyltransferases"/>
    <property type="match status" value="1"/>
</dbReference>
<feature type="domain" description="O-acyltransferase WSD1-like N-terminal" evidence="9">
    <location>
        <begin position="6"/>
        <end position="270"/>
    </location>
</feature>
<evidence type="ECO:0000259" key="9">
    <source>
        <dbReference type="Pfam" id="PF03007"/>
    </source>
</evidence>
<evidence type="ECO:0000256" key="6">
    <source>
        <dbReference type="ARBA" id="ARBA00023098"/>
    </source>
</evidence>
<proteinExistence type="predicted"/>
<evidence type="ECO:0000256" key="7">
    <source>
        <dbReference type="ARBA" id="ARBA00023315"/>
    </source>
</evidence>
<dbReference type="GO" id="GO:0051701">
    <property type="term" value="P:biological process involved in interaction with host"/>
    <property type="evidence" value="ECO:0007669"/>
    <property type="project" value="TreeGrafter"/>
</dbReference>
<evidence type="ECO:0000256" key="5">
    <source>
        <dbReference type="ARBA" id="ARBA00022679"/>
    </source>
</evidence>
<evidence type="ECO:0000313" key="11">
    <source>
        <dbReference type="EMBL" id="CAB4730324.1"/>
    </source>
</evidence>
<name>A0A6J6S604_9ZZZZ</name>
<dbReference type="EMBL" id="CAEZYW010000011">
    <property type="protein sequence ID" value="CAB4730324.1"/>
    <property type="molecule type" value="Genomic_DNA"/>
</dbReference>
<accession>A0A6J6S604</accession>
<dbReference type="EC" id="2.3.1.20" evidence="3"/>
<dbReference type="InterPro" id="IPR004255">
    <property type="entry name" value="O-acyltransferase_WSD1_N"/>
</dbReference>
<feature type="domain" description="O-acyltransferase WSD1 C-terminal" evidence="10">
    <location>
        <begin position="309"/>
        <end position="453"/>
    </location>
</feature>
<dbReference type="UniPathway" id="UPA00282"/>
<dbReference type="PANTHER" id="PTHR31650">
    <property type="entry name" value="O-ACYLTRANSFERASE (WSD1-LIKE) FAMILY PROTEIN"/>
    <property type="match status" value="1"/>
</dbReference>
<dbReference type="InterPro" id="IPR009721">
    <property type="entry name" value="O-acyltransferase_WSD1_C"/>
</dbReference>
<protein>
    <recommendedName>
        <fullName evidence="3">diacylglycerol O-acyltransferase</fullName>
        <ecNumber evidence="3">2.3.1.20</ecNumber>
    </recommendedName>
</protein>